<dbReference type="Pfam" id="PF00497">
    <property type="entry name" value="SBP_bac_3"/>
    <property type="match status" value="1"/>
</dbReference>
<feature type="domain" description="Solute-binding protein family 3/N-terminal" evidence="3">
    <location>
        <begin position="52"/>
        <end position="286"/>
    </location>
</feature>
<dbReference type="InterPro" id="IPR001638">
    <property type="entry name" value="Solute-binding_3/MltF_N"/>
</dbReference>
<dbReference type="Proteomes" id="UP000281915">
    <property type="component" value="Unassembled WGS sequence"/>
</dbReference>
<dbReference type="PROSITE" id="PS51257">
    <property type="entry name" value="PROKAR_LIPOPROTEIN"/>
    <property type="match status" value="1"/>
</dbReference>
<dbReference type="InterPro" id="IPR014337">
    <property type="entry name" value="Ectoine_EhuB"/>
</dbReference>
<dbReference type="PANTHER" id="PTHR35936">
    <property type="entry name" value="MEMBRANE-BOUND LYTIC MUREIN TRANSGLYCOSYLASE F"/>
    <property type="match status" value="1"/>
</dbReference>
<dbReference type="GO" id="GO:0051470">
    <property type="term" value="P:ectoine transmembrane transport"/>
    <property type="evidence" value="ECO:0007669"/>
    <property type="project" value="InterPro"/>
</dbReference>
<dbReference type="GO" id="GO:0033294">
    <property type="term" value="F:ectoine binding"/>
    <property type="evidence" value="ECO:0007669"/>
    <property type="project" value="InterPro"/>
</dbReference>
<feature type="chain" id="PRO_5039656181" evidence="2">
    <location>
        <begin position="22"/>
        <end position="301"/>
    </location>
</feature>
<comment type="caution">
    <text evidence="4">The sequence shown here is derived from an EMBL/GenBank/DDBJ whole genome shotgun (WGS) entry which is preliminary data.</text>
</comment>
<reference evidence="4 5" key="1">
    <citation type="submission" date="2018-10" db="EMBL/GenBank/DDBJ databases">
        <title>Phylogenomics of Brevibacillus.</title>
        <authorList>
            <person name="Dunlap C."/>
        </authorList>
    </citation>
    <scope>NUCLEOTIDE SEQUENCE [LARGE SCALE GENOMIC DNA]</scope>
    <source>
        <strain evidence="4 5">JCM 15085</strain>
    </source>
</reference>
<feature type="signal peptide" evidence="2">
    <location>
        <begin position="1"/>
        <end position="21"/>
    </location>
</feature>
<dbReference type="EMBL" id="RHHT01000029">
    <property type="protein sequence ID" value="RNB77688.1"/>
    <property type="molecule type" value="Genomic_DNA"/>
</dbReference>
<evidence type="ECO:0000313" key="4">
    <source>
        <dbReference type="EMBL" id="RNB77688.1"/>
    </source>
</evidence>
<dbReference type="NCBIfam" id="TIGR02995">
    <property type="entry name" value="ectoine_ehuB"/>
    <property type="match status" value="1"/>
</dbReference>
<proteinExistence type="predicted"/>
<dbReference type="CDD" id="cd01002">
    <property type="entry name" value="PBP2_Ehub_like"/>
    <property type="match status" value="1"/>
</dbReference>
<name>A0A3M8CPU3_9BACL</name>
<evidence type="ECO:0000256" key="1">
    <source>
        <dbReference type="ARBA" id="ARBA00022729"/>
    </source>
</evidence>
<accession>A0A3M8CPU3</accession>
<dbReference type="SUPFAM" id="SSF53850">
    <property type="entry name" value="Periplasmic binding protein-like II"/>
    <property type="match status" value="1"/>
</dbReference>
<dbReference type="Gene3D" id="3.40.190.10">
    <property type="entry name" value="Periplasmic binding protein-like II"/>
    <property type="match status" value="2"/>
</dbReference>
<evidence type="ECO:0000256" key="2">
    <source>
        <dbReference type="SAM" id="SignalP"/>
    </source>
</evidence>
<keyword evidence="1 2" id="KW-0732">Signal</keyword>
<gene>
    <name evidence="4" type="primary">ehuB</name>
    <name evidence="4" type="ORF">EDM58_13980</name>
</gene>
<evidence type="ECO:0000313" key="5">
    <source>
        <dbReference type="Proteomes" id="UP000281915"/>
    </source>
</evidence>
<dbReference type="PANTHER" id="PTHR35936:SF17">
    <property type="entry name" value="ARGININE-BINDING EXTRACELLULAR PROTEIN ARTP"/>
    <property type="match status" value="1"/>
</dbReference>
<organism evidence="4 5">
    <name type="scientific">Brevibacillus panacihumi</name>
    <dbReference type="NCBI Taxonomy" id="497735"/>
    <lineage>
        <taxon>Bacteria</taxon>
        <taxon>Bacillati</taxon>
        <taxon>Bacillota</taxon>
        <taxon>Bacilli</taxon>
        <taxon>Bacillales</taxon>
        <taxon>Paenibacillaceae</taxon>
        <taxon>Brevibacillus</taxon>
    </lineage>
</organism>
<sequence>MKKSMMSFVCTAILSSSLLFAGCSADTAQIGAPGGEQASGGSTLEKAKQQGVVTVGFANEVPYAYATPDGKLTGEAVEVARVVLERMGIPEMNGVLTEFGSLIPGLKANRFDIITAGMYITPKRAQEVAFANPEYSIGEAIAVKKGNPLNLKSYADIAANPAAKIAVMGGAIEIEYLEKSGVKKEQMVLVPDQPSAVSALQSGRADAITMTGPSLQAVLDSAKDDSLERVMDFVQPEIDGKSVRGYGAAAFRKEDADFVAAYNAELQKLKESGELLKILEPFGFTEQELPGEMTAEELVKE</sequence>
<protein>
    <submittedName>
        <fullName evidence="4">Ectoine/hydroxyectoine ABC transporter substrate-binding protein EhuB</fullName>
    </submittedName>
</protein>
<dbReference type="SMART" id="SM00062">
    <property type="entry name" value="PBPb"/>
    <property type="match status" value="1"/>
</dbReference>
<evidence type="ECO:0000259" key="3">
    <source>
        <dbReference type="SMART" id="SM00062"/>
    </source>
</evidence>
<dbReference type="AlphaFoldDB" id="A0A3M8CPU3"/>
<dbReference type="RefSeq" id="WP_122913963.1">
    <property type="nucleotide sequence ID" value="NZ_RHHT01000029.1"/>
</dbReference>